<feature type="domain" description="ABC transmembrane type-1" evidence="9">
    <location>
        <begin position="31"/>
        <end position="316"/>
    </location>
</feature>
<dbReference type="PANTHER" id="PTHR43394">
    <property type="entry name" value="ATP-DEPENDENT PERMEASE MDL1, MITOCHONDRIAL"/>
    <property type="match status" value="1"/>
</dbReference>
<keyword evidence="3" id="KW-0547">Nucleotide-binding</keyword>
<dbReference type="CDD" id="cd18585">
    <property type="entry name" value="ABC_6TM_CydC"/>
    <property type="match status" value="1"/>
</dbReference>
<dbReference type="GO" id="GO:0005524">
    <property type="term" value="F:ATP binding"/>
    <property type="evidence" value="ECO:0007669"/>
    <property type="project" value="UniProtKB-KW"/>
</dbReference>
<feature type="transmembrane region" description="Helical" evidence="7">
    <location>
        <begin position="170"/>
        <end position="191"/>
    </location>
</feature>
<evidence type="ECO:0000256" key="4">
    <source>
        <dbReference type="ARBA" id="ARBA00022840"/>
    </source>
</evidence>
<dbReference type="Pfam" id="PF00664">
    <property type="entry name" value="ABC_membrane"/>
    <property type="match status" value="1"/>
</dbReference>
<dbReference type="Pfam" id="PF00005">
    <property type="entry name" value="ABC_tran"/>
    <property type="match status" value="1"/>
</dbReference>
<evidence type="ECO:0000313" key="10">
    <source>
        <dbReference type="EMBL" id="HFC91299.1"/>
    </source>
</evidence>
<evidence type="ECO:0000259" key="8">
    <source>
        <dbReference type="PROSITE" id="PS50893"/>
    </source>
</evidence>
<evidence type="ECO:0000256" key="7">
    <source>
        <dbReference type="SAM" id="Phobius"/>
    </source>
</evidence>
<dbReference type="InterPro" id="IPR014223">
    <property type="entry name" value="ABC_CydC/D"/>
</dbReference>
<feature type="transmembrane region" description="Helical" evidence="7">
    <location>
        <begin position="259"/>
        <end position="280"/>
    </location>
</feature>
<dbReference type="NCBIfam" id="TIGR02868">
    <property type="entry name" value="CydC"/>
    <property type="match status" value="1"/>
</dbReference>
<reference evidence="10" key="1">
    <citation type="journal article" date="2020" name="mSystems">
        <title>Genome- and Community-Level Interaction Insights into Carbon Utilization and Element Cycling Functions of Hydrothermarchaeota in Hydrothermal Sediment.</title>
        <authorList>
            <person name="Zhou Z."/>
            <person name="Liu Y."/>
            <person name="Xu W."/>
            <person name="Pan J."/>
            <person name="Luo Z.H."/>
            <person name="Li M."/>
        </authorList>
    </citation>
    <scope>NUCLEOTIDE SEQUENCE [LARGE SCALE GENOMIC DNA]</scope>
    <source>
        <strain evidence="10">HyVt-493</strain>
    </source>
</reference>
<dbReference type="Gene3D" id="1.20.1560.10">
    <property type="entry name" value="ABC transporter type 1, transmembrane domain"/>
    <property type="match status" value="1"/>
</dbReference>
<evidence type="ECO:0000259" key="9">
    <source>
        <dbReference type="PROSITE" id="PS50929"/>
    </source>
</evidence>
<dbReference type="PROSITE" id="PS50929">
    <property type="entry name" value="ABC_TM1F"/>
    <property type="match status" value="1"/>
</dbReference>
<dbReference type="SUPFAM" id="SSF52540">
    <property type="entry name" value="P-loop containing nucleoside triphosphate hydrolases"/>
    <property type="match status" value="1"/>
</dbReference>
<dbReference type="InterPro" id="IPR039421">
    <property type="entry name" value="Type_1_exporter"/>
</dbReference>
<keyword evidence="2 7" id="KW-0812">Transmembrane</keyword>
<keyword evidence="4" id="KW-0067">ATP-binding</keyword>
<dbReference type="InterPro" id="IPR011527">
    <property type="entry name" value="ABC1_TM_dom"/>
</dbReference>
<comment type="caution">
    <text evidence="10">The sequence shown here is derived from an EMBL/GenBank/DDBJ whole genome shotgun (WGS) entry which is preliminary data.</text>
</comment>
<dbReference type="GO" id="GO:0016887">
    <property type="term" value="F:ATP hydrolysis activity"/>
    <property type="evidence" value="ECO:0007669"/>
    <property type="project" value="InterPro"/>
</dbReference>
<keyword evidence="6 7" id="KW-0472">Membrane</keyword>
<sequence length="566" mass="62632">MSDKNKQSQTNFAVLWRLLLLFKPYWGWMMLGIILSLATIMANVGLMALSGWFIASMAIAGVAGASIDYFSPAAGIRAFAIVRTGSRYVERLVTHEATFRALAELRHWFYLHLEPLAPAVLQQYHSGDLLSRIRADIDALENVYLRIIAPVIVAFISSLFFLYFLSRFDYSLALIELILLLIAGVITPLVVNRLSQKSGKEIVRLSTELRMQVVDGVQGLGELLIYGAAEQQAQKIDTLSQKLLTQQAKMARYNGLSQAILSLCANLALLLIVFITIPLVTSAGLSPANLPMLALFTLASFEAILALPLAFQTLPETLAAAQRVFSIVDTKPLITEPSGNSPKPKHYDIEFNKVSFSYSKETSSVLNKLSFKLTTGSRLGIIGASGIGKSSIINLLLRFWESNKGQIYFGGHAINEYKSDDIRQYFSVVTQQNHFFNSTIKRNLLLAKRDASDAELEQVCRVAQIHEFIQTLEQGYDTWVGEAGLKLSGGQLKRLTIARALLKNAPILILDEPAEGLDSKTEKALLNAIFEYKKDSSILLITHRKVGLDAMDNVLLLSATSLRRDS</sequence>
<keyword evidence="5 7" id="KW-1133">Transmembrane helix</keyword>
<dbReference type="Proteomes" id="UP000885750">
    <property type="component" value="Unassembled WGS sequence"/>
</dbReference>
<feature type="transmembrane region" description="Helical" evidence="7">
    <location>
        <begin position="143"/>
        <end position="164"/>
    </location>
</feature>
<evidence type="ECO:0000256" key="1">
    <source>
        <dbReference type="ARBA" id="ARBA00004651"/>
    </source>
</evidence>
<dbReference type="SUPFAM" id="SSF90123">
    <property type="entry name" value="ABC transporter transmembrane region"/>
    <property type="match status" value="1"/>
</dbReference>
<name>A0A7V2T0Q4_LEUMU</name>
<dbReference type="GO" id="GO:0034775">
    <property type="term" value="P:glutathione transmembrane transport"/>
    <property type="evidence" value="ECO:0007669"/>
    <property type="project" value="InterPro"/>
</dbReference>
<dbReference type="AlphaFoldDB" id="A0A7V2T0Q4"/>
<proteinExistence type="predicted"/>
<dbReference type="InterPro" id="IPR017871">
    <property type="entry name" value="ABC_transporter-like_CS"/>
</dbReference>
<organism evidence="10">
    <name type="scientific">Leucothrix mucor</name>
    <dbReference type="NCBI Taxonomy" id="45248"/>
    <lineage>
        <taxon>Bacteria</taxon>
        <taxon>Pseudomonadati</taxon>
        <taxon>Pseudomonadota</taxon>
        <taxon>Gammaproteobacteria</taxon>
        <taxon>Thiotrichales</taxon>
        <taxon>Thiotrichaceae</taxon>
        <taxon>Leucothrix</taxon>
    </lineage>
</organism>
<dbReference type="PROSITE" id="PS00211">
    <property type="entry name" value="ABC_TRANSPORTER_1"/>
    <property type="match status" value="1"/>
</dbReference>
<dbReference type="InterPro" id="IPR003439">
    <property type="entry name" value="ABC_transporter-like_ATP-bd"/>
</dbReference>
<dbReference type="EMBL" id="DRMS01000023">
    <property type="protein sequence ID" value="HFC91299.1"/>
    <property type="molecule type" value="Genomic_DNA"/>
</dbReference>
<dbReference type="GO" id="GO:0045454">
    <property type="term" value="P:cell redox homeostasis"/>
    <property type="evidence" value="ECO:0007669"/>
    <property type="project" value="InterPro"/>
</dbReference>
<feature type="transmembrane region" description="Helical" evidence="7">
    <location>
        <begin position="292"/>
        <end position="311"/>
    </location>
</feature>
<gene>
    <name evidence="10" type="primary">cydC</name>
    <name evidence="10" type="ORF">ENJ51_00655</name>
</gene>
<evidence type="ECO:0000256" key="2">
    <source>
        <dbReference type="ARBA" id="ARBA00022692"/>
    </source>
</evidence>
<dbReference type="GO" id="GO:0015421">
    <property type="term" value="F:ABC-type oligopeptide transporter activity"/>
    <property type="evidence" value="ECO:0007669"/>
    <property type="project" value="TreeGrafter"/>
</dbReference>
<feature type="domain" description="ABC transporter" evidence="8">
    <location>
        <begin position="349"/>
        <end position="566"/>
    </location>
</feature>
<evidence type="ECO:0000256" key="6">
    <source>
        <dbReference type="ARBA" id="ARBA00023136"/>
    </source>
</evidence>
<protein>
    <submittedName>
        <fullName evidence="10">Thiol reductant ABC exporter subunit CydC</fullName>
    </submittedName>
</protein>
<dbReference type="PANTHER" id="PTHR43394:SF1">
    <property type="entry name" value="ATP-BINDING CASSETTE SUB-FAMILY B MEMBER 10, MITOCHONDRIAL"/>
    <property type="match status" value="1"/>
</dbReference>
<evidence type="ECO:0000256" key="5">
    <source>
        <dbReference type="ARBA" id="ARBA00022989"/>
    </source>
</evidence>
<dbReference type="Gene3D" id="3.40.50.300">
    <property type="entry name" value="P-loop containing nucleotide triphosphate hydrolases"/>
    <property type="match status" value="1"/>
</dbReference>
<dbReference type="InterPro" id="IPR027417">
    <property type="entry name" value="P-loop_NTPase"/>
</dbReference>
<comment type="subcellular location">
    <subcellularLocation>
        <location evidence="1">Cell membrane</location>
        <topology evidence="1">Multi-pass membrane protein</topology>
    </subcellularLocation>
</comment>
<feature type="transmembrane region" description="Helical" evidence="7">
    <location>
        <begin position="52"/>
        <end position="70"/>
    </location>
</feature>
<evidence type="ECO:0000256" key="3">
    <source>
        <dbReference type="ARBA" id="ARBA00022741"/>
    </source>
</evidence>
<dbReference type="InterPro" id="IPR036640">
    <property type="entry name" value="ABC1_TM_sf"/>
</dbReference>
<dbReference type="SMART" id="SM00382">
    <property type="entry name" value="AAA"/>
    <property type="match status" value="1"/>
</dbReference>
<dbReference type="GO" id="GO:0005886">
    <property type="term" value="C:plasma membrane"/>
    <property type="evidence" value="ECO:0007669"/>
    <property type="project" value="UniProtKB-SubCell"/>
</dbReference>
<dbReference type="PROSITE" id="PS50893">
    <property type="entry name" value="ABC_TRANSPORTER_2"/>
    <property type="match status" value="1"/>
</dbReference>
<accession>A0A7V2T0Q4</accession>
<dbReference type="InterPro" id="IPR003593">
    <property type="entry name" value="AAA+_ATPase"/>
</dbReference>